<keyword evidence="3" id="KW-1185">Reference proteome</keyword>
<dbReference type="InterPro" id="IPR013766">
    <property type="entry name" value="Thioredoxin_domain"/>
</dbReference>
<dbReference type="GO" id="GO:0005737">
    <property type="term" value="C:cytoplasm"/>
    <property type="evidence" value="ECO:0007669"/>
    <property type="project" value="TreeGrafter"/>
</dbReference>
<protein>
    <submittedName>
        <fullName evidence="2">DUF6132 family protein</fullName>
    </submittedName>
</protein>
<feature type="domain" description="Thioredoxin" evidence="1">
    <location>
        <begin position="48"/>
        <end position="179"/>
    </location>
</feature>
<dbReference type="RefSeq" id="WP_349245255.1">
    <property type="nucleotide sequence ID" value="NZ_JASCXX010000014.1"/>
</dbReference>
<dbReference type="SUPFAM" id="SSF52833">
    <property type="entry name" value="Thioredoxin-like"/>
    <property type="match status" value="1"/>
</dbReference>
<dbReference type="PROSITE" id="PS51352">
    <property type="entry name" value="THIOREDOXIN_2"/>
    <property type="match status" value="1"/>
</dbReference>
<comment type="caution">
    <text evidence="2">The sequence shown here is derived from an EMBL/GenBank/DDBJ whole genome shotgun (WGS) entry which is preliminary data.</text>
</comment>
<dbReference type="Pfam" id="PF19628">
    <property type="entry name" value="DUF6132"/>
    <property type="match status" value="1"/>
</dbReference>
<sequence>MHRAMLIQLALGLLIGGGLGAMMGYFGKCTSGACPLTANPYRGGFIGAMIGGMLAFSGVSSRANPEGKEEGYAAVQIENAADFDRLVLKAGHPVMVDFYSNSCPPCRRLAPTIEELAEEYQGRAVVAKVNVDRVPDLARQYGIQGIPAVLFFDKGSETQRLVGLRARGAYTEVLDGLLG</sequence>
<evidence type="ECO:0000313" key="3">
    <source>
        <dbReference type="Proteomes" id="UP001431776"/>
    </source>
</evidence>
<evidence type="ECO:0000259" key="1">
    <source>
        <dbReference type="PROSITE" id="PS51352"/>
    </source>
</evidence>
<dbReference type="GO" id="GO:0015035">
    <property type="term" value="F:protein-disulfide reductase activity"/>
    <property type="evidence" value="ECO:0007669"/>
    <property type="project" value="TreeGrafter"/>
</dbReference>
<name>A0AAW6U173_9BACT</name>
<dbReference type="InterPro" id="IPR036249">
    <property type="entry name" value="Thioredoxin-like_sf"/>
</dbReference>
<dbReference type="InterPro" id="IPR045764">
    <property type="entry name" value="DUF6132"/>
</dbReference>
<dbReference type="EMBL" id="JASCXX010000014">
    <property type="protein sequence ID" value="MDI6449846.1"/>
    <property type="molecule type" value="Genomic_DNA"/>
</dbReference>
<dbReference type="AlphaFoldDB" id="A0AAW6U173"/>
<gene>
    <name evidence="2" type="ORF">QJ522_12380</name>
</gene>
<dbReference type="Proteomes" id="UP001431776">
    <property type="component" value="Unassembled WGS sequence"/>
</dbReference>
<accession>A0AAW6U173</accession>
<organism evidence="2 3">
    <name type="scientific">Anaerobaca lacustris</name>
    <dbReference type="NCBI Taxonomy" id="3044600"/>
    <lineage>
        <taxon>Bacteria</taxon>
        <taxon>Pseudomonadati</taxon>
        <taxon>Planctomycetota</taxon>
        <taxon>Phycisphaerae</taxon>
        <taxon>Sedimentisphaerales</taxon>
        <taxon>Anaerobacaceae</taxon>
        <taxon>Anaerobaca</taxon>
    </lineage>
</organism>
<dbReference type="CDD" id="cd02947">
    <property type="entry name" value="TRX_family"/>
    <property type="match status" value="1"/>
</dbReference>
<evidence type="ECO:0000313" key="2">
    <source>
        <dbReference type="EMBL" id="MDI6449846.1"/>
    </source>
</evidence>
<reference evidence="2" key="1">
    <citation type="submission" date="2023-05" db="EMBL/GenBank/DDBJ databases">
        <title>Anaerotaeda fermentans gen. nov., sp. nov., a novel anaerobic planctomycete of the new family within the order Sedimentisphaerales isolated from Taman Peninsula, Russia.</title>
        <authorList>
            <person name="Khomyakova M.A."/>
            <person name="Merkel A.Y."/>
            <person name="Slobodkin A.I."/>
        </authorList>
    </citation>
    <scope>NUCLEOTIDE SEQUENCE</scope>
    <source>
        <strain evidence="2">M17dextr</strain>
    </source>
</reference>
<dbReference type="Pfam" id="PF00085">
    <property type="entry name" value="Thioredoxin"/>
    <property type="match status" value="1"/>
</dbReference>
<dbReference type="PANTHER" id="PTHR45663">
    <property type="entry name" value="GEO12009P1"/>
    <property type="match status" value="1"/>
</dbReference>
<dbReference type="PANTHER" id="PTHR45663:SF11">
    <property type="entry name" value="GEO12009P1"/>
    <property type="match status" value="1"/>
</dbReference>
<proteinExistence type="predicted"/>
<dbReference type="Gene3D" id="3.40.30.10">
    <property type="entry name" value="Glutaredoxin"/>
    <property type="match status" value="1"/>
</dbReference>